<gene>
    <name evidence="2" type="ORF">AOQ84DRAFT_374859</name>
</gene>
<name>A0A8E2F5U0_9PEZI</name>
<keyword evidence="3" id="KW-1185">Reference proteome</keyword>
<evidence type="ECO:0000313" key="3">
    <source>
        <dbReference type="Proteomes" id="UP000250140"/>
    </source>
</evidence>
<dbReference type="OrthoDB" id="3925971at2759"/>
<dbReference type="InterPro" id="IPR008011">
    <property type="entry name" value="Complex1_LYR_dom"/>
</dbReference>
<proteinExistence type="predicted"/>
<reference evidence="2 3" key="1">
    <citation type="journal article" date="2016" name="Nat. Commun.">
        <title>Ectomycorrhizal ecology is imprinted in the genome of the dominant symbiotic fungus Cenococcum geophilum.</title>
        <authorList>
            <consortium name="DOE Joint Genome Institute"/>
            <person name="Peter M."/>
            <person name="Kohler A."/>
            <person name="Ohm R.A."/>
            <person name="Kuo A."/>
            <person name="Krutzmann J."/>
            <person name="Morin E."/>
            <person name="Arend M."/>
            <person name="Barry K.W."/>
            <person name="Binder M."/>
            <person name="Choi C."/>
            <person name="Clum A."/>
            <person name="Copeland A."/>
            <person name="Grisel N."/>
            <person name="Haridas S."/>
            <person name="Kipfer T."/>
            <person name="LaButti K."/>
            <person name="Lindquist E."/>
            <person name="Lipzen A."/>
            <person name="Maire R."/>
            <person name="Meier B."/>
            <person name="Mihaltcheva S."/>
            <person name="Molinier V."/>
            <person name="Murat C."/>
            <person name="Poggeler S."/>
            <person name="Quandt C.A."/>
            <person name="Sperisen C."/>
            <person name="Tritt A."/>
            <person name="Tisserant E."/>
            <person name="Crous P.W."/>
            <person name="Henrissat B."/>
            <person name="Nehls U."/>
            <person name="Egli S."/>
            <person name="Spatafora J.W."/>
            <person name="Grigoriev I.V."/>
            <person name="Martin F.M."/>
        </authorList>
    </citation>
    <scope>NUCLEOTIDE SEQUENCE [LARGE SCALE GENOMIC DNA]</scope>
    <source>
        <strain evidence="2 3">CBS 207.34</strain>
    </source>
</reference>
<evidence type="ECO:0000313" key="2">
    <source>
        <dbReference type="EMBL" id="OCL10513.1"/>
    </source>
</evidence>
<dbReference type="Pfam" id="PF05347">
    <property type="entry name" value="Complex1_LYR"/>
    <property type="match status" value="1"/>
</dbReference>
<organism evidence="2 3">
    <name type="scientific">Glonium stellatum</name>
    <dbReference type="NCBI Taxonomy" id="574774"/>
    <lineage>
        <taxon>Eukaryota</taxon>
        <taxon>Fungi</taxon>
        <taxon>Dikarya</taxon>
        <taxon>Ascomycota</taxon>
        <taxon>Pezizomycotina</taxon>
        <taxon>Dothideomycetes</taxon>
        <taxon>Pleosporomycetidae</taxon>
        <taxon>Gloniales</taxon>
        <taxon>Gloniaceae</taxon>
        <taxon>Glonium</taxon>
    </lineage>
</organism>
<dbReference type="EMBL" id="KV749232">
    <property type="protein sequence ID" value="OCL10513.1"/>
    <property type="molecule type" value="Genomic_DNA"/>
</dbReference>
<dbReference type="Proteomes" id="UP000250140">
    <property type="component" value="Unassembled WGS sequence"/>
</dbReference>
<accession>A0A8E2F5U0</accession>
<dbReference type="AlphaFoldDB" id="A0A8E2F5U0"/>
<evidence type="ECO:0000259" key="1">
    <source>
        <dbReference type="Pfam" id="PF05347"/>
    </source>
</evidence>
<feature type="domain" description="Complex 1 LYR protein" evidence="1">
    <location>
        <begin position="18"/>
        <end position="73"/>
    </location>
</feature>
<sequence length="276" mass="31220">MPRFLIPKRSSAHRIASIALYRALLSQSCTVPINNEQQTALRNAIRRRFRDNKELQSSRQIELVFNAGYEVLDLLDASVGGDSESTAIITSFLAETSSCLTRSLRIQSIKPKARLSSLACPSAKESMLAIRPRPFVPGIRRIPILASASGIPFLRIKKPQPANLSRVLKQKLVARNKGFDRRNILQNYWMPLAIHEDTWDEILHSRLGPGSCSFEPTWTDMVKDALQDEKILYDQRMLKDARMAQEMQKIIDQEIELARLESIDYATVGRTSKGLS</sequence>
<protein>
    <recommendedName>
        <fullName evidence="1">Complex 1 LYR protein domain-containing protein</fullName>
    </recommendedName>
</protein>